<dbReference type="Pfam" id="PF04390">
    <property type="entry name" value="LptE"/>
    <property type="match status" value="1"/>
</dbReference>
<evidence type="ECO:0000256" key="3">
    <source>
        <dbReference type="ARBA" id="ARBA00023139"/>
    </source>
</evidence>
<dbReference type="RefSeq" id="WP_279246351.1">
    <property type="nucleotide sequence ID" value="NZ_SHNN01000003.1"/>
</dbReference>
<evidence type="ECO:0000313" key="8">
    <source>
        <dbReference type="Proteomes" id="UP001143362"/>
    </source>
</evidence>
<dbReference type="PANTHER" id="PTHR38098:SF1">
    <property type="entry name" value="LPS-ASSEMBLY LIPOPROTEIN LPTE"/>
    <property type="match status" value="1"/>
</dbReference>
<evidence type="ECO:0000256" key="5">
    <source>
        <dbReference type="ARBA" id="ARBA00023288"/>
    </source>
</evidence>
<name>A0ABT3TJ40_9GAMM</name>
<gene>
    <name evidence="6" type="primary">lptE</name>
    <name evidence="7" type="ORF">EYC98_15800</name>
</gene>
<comment type="caution">
    <text evidence="7">The sequence shown here is derived from an EMBL/GenBank/DDBJ whole genome shotgun (WGS) entry which is preliminary data.</text>
</comment>
<evidence type="ECO:0000256" key="4">
    <source>
        <dbReference type="ARBA" id="ARBA00023237"/>
    </source>
</evidence>
<dbReference type="EMBL" id="SHNN01000003">
    <property type="protein sequence ID" value="MCX2982327.1"/>
    <property type="molecule type" value="Genomic_DNA"/>
</dbReference>
<protein>
    <recommendedName>
        <fullName evidence="6">LPS-assembly lipoprotein LptE</fullName>
    </recommendedName>
</protein>
<proteinExistence type="inferred from homology"/>
<evidence type="ECO:0000313" key="7">
    <source>
        <dbReference type="EMBL" id="MCX2982327.1"/>
    </source>
</evidence>
<dbReference type="Gene3D" id="3.30.160.150">
    <property type="entry name" value="Lipoprotein like domain"/>
    <property type="match status" value="1"/>
</dbReference>
<sequence length="181" mass="20045">MSVTTLYKVLIIGLTMVLSSCGFQLRGNIDIPPEWQQLRLVSPSPNGELAREVRDGFSNNGVQWVEDNSANYILRLADERFQQRNLTIGSNARATEFELTLDTTLQVMDAAGEEVMPPSQVTVTRVMTHDPENVAGKVEESRLLRDEMRIDLVQQLLRKIRFAAVNSGTVTTAPATATATP</sequence>
<dbReference type="InterPro" id="IPR007485">
    <property type="entry name" value="LPS_assembly_LptE"/>
</dbReference>
<dbReference type="HAMAP" id="MF_01186">
    <property type="entry name" value="LPS_assembly_LptE"/>
    <property type="match status" value="1"/>
</dbReference>
<comment type="function">
    <text evidence="6">Together with LptD, is involved in the assembly of lipopolysaccharide (LPS) at the surface of the outer membrane. Required for the proper assembly of LptD. Binds LPS and may serve as the LPS recognition site at the outer membrane.</text>
</comment>
<keyword evidence="8" id="KW-1185">Reference proteome</keyword>
<evidence type="ECO:0000256" key="2">
    <source>
        <dbReference type="ARBA" id="ARBA00023136"/>
    </source>
</evidence>
<keyword evidence="3" id="KW-0564">Palmitate</keyword>
<reference evidence="7" key="1">
    <citation type="submission" date="2019-02" db="EMBL/GenBank/DDBJ databases">
        <authorList>
            <person name="Li S.-H."/>
        </authorList>
    </citation>
    <scope>NUCLEOTIDE SEQUENCE</scope>
    <source>
        <strain evidence="7">IMCC14734</strain>
    </source>
</reference>
<comment type="subunit">
    <text evidence="6">Component of the lipopolysaccharide transport and assembly complex. Interacts with LptD.</text>
</comment>
<accession>A0ABT3TJ40</accession>
<evidence type="ECO:0000256" key="1">
    <source>
        <dbReference type="ARBA" id="ARBA00022729"/>
    </source>
</evidence>
<evidence type="ECO:0000256" key="6">
    <source>
        <dbReference type="HAMAP-Rule" id="MF_01186"/>
    </source>
</evidence>
<organism evidence="7 8">
    <name type="scientific">Candidatus Litorirhabdus singularis</name>
    <dbReference type="NCBI Taxonomy" id="2518993"/>
    <lineage>
        <taxon>Bacteria</taxon>
        <taxon>Pseudomonadati</taxon>
        <taxon>Pseudomonadota</taxon>
        <taxon>Gammaproteobacteria</taxon>
        <taxon>Cellvibrionales</taxon>
        <taxon>Halieaceae</taxon>
        <taxon>Candidatus Litorirhabdus</taxon>
    </lineage>
</organism>
<keyword evidence="2 6" id="KW-0472">Membrane</keyword>
<dbReference type="PANTHER" id="PTHR38098">
    <property type="entry name" value="LPS-ASSEMBLY LIPOPROTEIN LPTE"/>
    <property type="match status" value="1"/>
</dbReference>
<dbReference type="Proteomes" id="UP001143362">
    <property type="component" value="Unassembled WGS sequence"/>
</dbReference>
<keyword evidence="4 6" id="KW-0998">Cell outer membrane</keyword>
<keyword evidence="1" id="KW-0732">Signal</keyword>
<keyword evidence="5" id="KW-0449">Lipoprotein</keyword>
<comment type="similarity">
    <text evidence="6">Belongs to the LptE lipoprotein family.</text>
</comment>